<feature type="transmembrane region" description="Helical" evidence="9">
    <location>
        <begin position="382"/>
        <end position="401"/>
    </location>
</feature>
<keyword evidence="11" id="KW-1185">Reference proteome</keyword>
<evidence type="ECO:0000256" key="5">
    <source>
        <dbReference type="ARBA" id="ARBA00022989"/>
    </source>
</evidence>
<reference evidence="10" key="1">
    <citation type="submission" date="2025-05" db="UniProtKB">
        <authorList>
            <consortium name="EnsemblMetazoa"/>
        </authorList>
    </citation>
    <scope>IDENTIFICATION</scope>
</reference>
<sequence>MYLYATSKPQADNLLLHSKIENNTLHSAMKLPLQIGQVFGLFPLYVGGATYESLKIKWCYWRMVYSILMLIGIFFITIITTYKNVPEHHDLLSLEGVIFFINATIQALLFFKLTFEWPDYVKEWNKVETRLSNMEAPGSLKQKLNSIAIAVLILATVEHYLVTAAVLKSSFAASASISEGIRYYFQSSYSAAFSLVKYNFWLGCLLEFINVQTTFLWNYIDVFIMLIGEALKFRLQQLNQRIRIYSKTEICNLQVWRTCRTNYLRIVALCQITNERISTLILLSFLVNLYFVLKQIFKSLTKFNDSIKKAYFYISFCLMVIRISCVIIFGSGIHDEWQETSQILQTVSSSAYNVELERFIKTVTTYELALSGKNFFSVRRQLILQIAGTIVTYELVIIQFYNEMLKNEM</sequence>
<feature type="transmembrane region" description="Helical" evidence="9">
    <location>
        <begin position="310"/>
        <end position="333"/>
    </location>
</feature>
<organism evidence="10 11">
    <name type="scientific">Diabrotica virgifera virgifera</name>
    <name type="common">western corn rootworm</name>
    <dbReference type="NCBI Taxonomy" id="50390"/>
    <lineage>
        <taxon>Eukaryota</taxon>
        <taxon>Metazoa</taxon>
        <taxon>Ecdysozoa</taxon>
        <taxon>Arthropoda</taxon>
        <taxon>Hexapoda</taxon>
        <taxon>Insecta</taxon>
        <taxon>Pterygota</taxon>
        <taxon>Neoptera</taxon>
        <taxon>Endopterygota</taxon>
        <taxon>Coleoptera</taxon>
        <taxon>Polyphaga</taxon>
        <taxon>Cucujiformia</taxon>
        <taxon>Chrysomeloidea</taxon>
        <taxon>Chrysomelidae</taxon>
        <taxon>Galerucinae</taxon>
        <taxon>Diabroticina</taxon>
        <taxon>Diabroticites</taxon>
        <taxon>Diabrotica</taxon>
    </lineage>
</organism>
<dbReference type="EnsemblMetazoa" id="XM_050662396.1">
    <property type="protein sequence ID" value="XP_050518353.1"/>
    <property type="gene ID" value="LOC114334814"/>
</dbReference>
<evidence type="ECO:0000313" key="11">
    <source>
        <dbReference type="Proteomes" id="UP001652700"/>
    </source>
</evidence>
<evidence type="ECO:0000256" key="4">
    <source>
        <dbReference type="ARBA" id="ARBA00022692"/>
    </source>
</evidence>
<evidence type="ECO:0000256" key="8">
    <source>
        <dbReference type="PIRNR" id="PIRNR038981"/>
    </source>
</evidence>
<dbReference type="PANTHER" id="PTHR21421:SF29">
    <property type="entry name" value="GUSTATORY RECEPTOR 5A FOR TREHALOSE-RELATED"/>
    <property type="match status" value="1"/>
</dbReference>
<feature type="transmembrane region" description="Helical" evidence="9">
    <location>
        <begin position="147"/>
        <end position="167"/>
    </location>
</feature>
<evidence type="ECO:0000256" key="1">
    <source>
        <dbReference type="ARBA" id="ARBA00004651"/>
    </source>
</evidence>
<evidence type="ECO:0000313" key="10">
    <source>
        <dbReference type="EnsemblMetazoa" id="XP_050518353.1"/>
    </source>
</evidence>
<keyword evidence="8" id="KW-0807">Transducer</keyword>
<feature type="transmembrane region" description="Helical" evidence="9">
    <location>
        <begin position="91"/>
        <end position="111"/>
    </location>
</feature>
<dbReference type="RefSeq" id="XP_050518353.1">
    <property type="nucleotide sequence ID" value="XM_050662396.1"/>
</dbReference>
<keyword evidence="6 9" id="KW-0472">Membrane</keyword>
<dbReference type="Proteomes" id="UP001652700">
    <property type="component" value="Unplaced"/>
</dbReference>
<feature type="transmembrane region" description="Helical" evidence="9">
    <location>
        <begin position="60"/>
        <end position="79"/>
    </location>
</feature>
<comment type="similarity">
    <text evidence="2">Belongs to the insect chemoreceptor superfamily. Gustatory receptor (GR) family. Gr5a subfamily.</text>
</comment>
<accession>A0ABM5L7D5</accession>
<evidence type="ECO:0000256" key="6">
    <source>
        <dbReference type="ARBA" id="ARBA00023136"/>
    </source>
</evidence>
<evidence type="ECO:0000256" key="7">
    <source>
        <dbReference type="ARBA" id="ARBA00023170"/>
    </source>
</evidence>
<proteinExistence type="inferred from homology"/>
<keyword evidence="5 9" id="KW-1133">Transmembrane helix</keyword>
<comment type="subcellular location">
    <subcellularLocation>
        <location evidence="1">Cell membrane</location>
        <topology evidence="1">Multi-pass membrane protein</topology>
    </subcellularLocation>
</comment>
<evidence type="ECO:0000256" key="9">
    <source>
        <dbReference type="SAM" id="Phobius"/>
    </source>
</evidence>
<protein>
    <recommendedName>
        <fullName evidence="8">Gustatory receptor</fullName>
    </recommendedName>
</protein>
<keyword evidence="4 9" id="KW-0812">Transmembrane</keyword>
<dbReference type="InterPro" id="IPR009318">
    <property type="entry name" value="Gustatory_rcpt"/>
</dbReference>
<evidence type="ECO:0000256" key="3">
    <source>
        <dbReference type="ARBA" id="ARBA00022475"/>
    </source>
</evidence>
<keyword evidence="3" id="KW-1003">Cell membrane</keyword>
<name>A0ABM5L7D5_DIAVI</name>
<feature type="transmembrane region" description="Helical" evidence="9">
    <location>
        <begin position="188"/>
        <end position="209"/>
    </location>
</feature>
<dbReference type="PIRSF" id="PIRSF038981">
    <property type="entry name" value="GRP"/>
    <property type="match status" value="1"/>
</dbReference>
<comment type="function">
    <text evidence="8">Plays a role in the sugar gustatory response.</text>
</comment>
<dbReference type="GeneID" id="114334814"/>
<feature type="transmembrane region" description="Helical" evidence="9">
    <location>
        <begin position="280"/>
        <end position="298"/>
    </location>
</feature>
<keyword evidence="7 8" id="KW-0675">Receptor</keyword>
<dbReference type="Pfam" id="PF06151">
    <property type="entry name" value="Trehalose_recp"/>
    <property type="match status" value="1"/>
</dbReference>
<evidence type="ECO:0000256" key="2">
    <source>
        <dbReference type="ARBA" id="ARBA00005327"/>
    </source>
</evidence>
<dbReference type="PANTHER" id="PTHR21421">
    <property type="entry name" value="GUSTATORY RECEPTOR"/>
    <property type="match status" value="1"/>
</dbReference>